<dbReference type="RefSeq" id="WP_143120684.1">
    <property type="nucleotide sequence ID" value="NZ_FONG01000027.1"/>
</dbReference>
<keyword evidence="3" id="KW-1185">Reference proteome</keyword>
<dbReference type="Gene3D" id="2.30.30.40">
    <property type="entry name" value="SH3 Domains"/>
    <property type="match status" value="1"/>
</dbReference>
<evidence type="ECO:0008006" key="4">
    <source>
        <dbReference type="Google" id="ProtNLM"/>
    </source>
</evidence>
<organism evidence="2 3">
    <name type="scientific">Actinacidiphila alni</name>
    <dbReference type="NCBI Taxonomy" id="380248"/>
    <lineage>
        <taxon>Bacteria</taxon>
        <taxon>Bacillati</taxon>
        <taxon>Actinomycetota</taxon>
        <taxon>Actinomycetes</taxon>
        <taxon>Kitasatosporales</taxon>
        <taxon>Streptomycetaceae</taxon>
        <taxon>Actinacidiphila</taxon>
    </lineage>
</organism>
<dbReference type="AlphaFoldDB" id="A0A1I2L7T0"/>
<dbReference type="EMBL" id="FONG01000027">
    <property type="protein sequence ID" value="SFF74539.1"/>
    <property type="molecule type" value="Genomic_DNA"/>
</dbReference>
<gene>
    <name evidence="2" type="ORF">SAMN05216251_1277</name>
</gene>
<keyword evidence="1" id="KW-0732">Signal</keyword>
<sequence length="118" mass="12612">MVALSRRTGGVLATVCVVGAALGLAQPAQAYDTGTMKVSCSAVNIRSGPSQGNVIVGVGYRGDTVRVTQFVYKVSERRWYSHGTVTRRSDGRKVSGYGIYDCINPYNASPPPAYPKRP</sequence>
<dbReference type="OrthoDB" id="4217366at2"/>
<protein>
    <recommendedName>
        <fullName evidence="4">SH3 domain-containing protein</fullName>
    </recommendedName>
</protein>
<evidence type="ECO:0000313" key="2">
    <source>
        <dbReference type="EMBL" id="SFF74539.1"/>
    </source>
</evidence>
<dbReference type="Proteomes" id="UP000199323">
    <property type="component" value="Unassembled WGS sequence"/>
</dbReference>
<proteinExistence type="predicted"/>
<evidence type="ECO:0000313" key="3">
    <source>
        <dbReference type="Proteomes" id="UP000199323"/>
    </source>
</evidence>
<feature type="signal peptide" evidence="1">
    <location>
        <begin position="1"/>
        <end position="30"/>
    </location>
</feature>
<accession>A0A1I2L7T0</accession>
<evidence type="ECO:0000256" key="1">
    <source>
        <dbReference type="SAM" id="SignalP"/>
    </source>
</evidence>
<reference evidence="2 3" key="1">
    <citation type="submission" date="2016-10" db="EMBL/GenBank/DDBJ databases">
        <authorList>
            <person name="de Groot N.N."/>
        </authorList>
    </citation>
    <scope>NUCLEOTIDE SEQUENCE [LARGE SCALE GENOMIC DNA]</scope>
    <source>
        <strain evidence="2 3">CGMCC 4.3510</strain>
    </source>
</reference>
<feature type="chain" id="PRO_5011658520" description="SH3 domain-containing protein" evidence="1">
    <location>
        <begin position="31"/>
        <end position="118"/>
    </location>
</feature>
<name>A0A1I2L7T0_9ACTN</name>